<sequence length="151" mass="15902">MSDTETSSAAPARGTGYTPPEEVATGWAGWVVFGGVMLIMIGAFHACEGFVAIFDEGFYAVTESGLAVEIDYTAWGWVHLAMSALVIAVGVALIAGQTWARVAAVVLAVLGALINLAFLAAYPVWSTIMIVLNVIVIYATVVHGREVKALR</sequence>
<feature type="transmembrane region" description="Helical" evidence="1">
    <location>
        <begin position="74"/>
        <end position="95"/>
    </location>
</feature>
<dbReference type="RefSeq" id="WP_073261826.1">
    <property type="nucleotide sequence ID" value="NZ_FRCS01000011.1"/>
</dbReference>
<feature type="transmembrane region" description="Helical" evidence="1">
    <location>
        <begin position="128"/>
        <end position="144"/>
    </location>
</feature>
<dbReference type="AlphaFoldDB" id="A0A1M7RFQ2"/>
<keyword evidence="1" id="KW-0812">Transmembrane</keyword>
<evidence type="ECO:0000256" key="1">
    <source>
        <dbReference type="SAM" id="Phobius"/>
    </source>
</evidence>
<dbReference type="Pfam" id="PF23636">
    <property type="entry name" value="DUF7144"/>
    <property type="match status" value="1"/>
</dbReference>
<reference evidence="3 4" key="1">
    <citation type="submission" date="2016-11" db="EMBL/GenBank/DDBJ databases">
        <authorList>
            <person name="Jaros S."/>
            <person name="Januszkiewicz K."/>
            <person name="Wedrychowicz H."/>
        </authorList>
    </citation>
    <scope>NUCLEOTIDE SEQUENCE [LARGE SCALE GENOMIC DNA]</scope>
    <source>
        <strain evidence="3 4">DSM 46144</strain>
    </source>
</reference>
<name>A0A1M7RFQ2_9ACTN</name>
<keyword evidence="1" id="KW-0472">Membrane</keyword>
<accession>A0A1M7RFQ2</accession>
<protein>
    <recommendedName>
        <fullName evidence="2">DUF7144 domain-containing protein</fullName>
    </recommendedName>
</protein>
<dbReference type="EMBL" id="FRCS01000011">
    <property type="protein sequence ID" value="SHN45113.1"/>
    <property type="molecule type" value="Genomic_DNA"/>
</dbReference>
<feature type="transmembrane region" description="Helical" evidence="1">
    <location>
        <begin position="27"/>
        <end position="54"/>
    </location>
</feature>
<evidence type="ECO:0000313" key="3">
    <source>
        <dbReference type="EMBL" id="SHN45113.1"/>
    </source>
</evidence>
<evidence type="ECO:0000259" key="2">
    <source>
        <dbReference type="Pfam" id="PF23636"/>
    </source>
</evidence>
<proteinExistence type="predicted"/>
<evidence type="ECO:0000313" key="4">
    <source>
        <dbReference type="Proteomes" id="UP000184440"/>
    </source>
</evidence>
<feature type="transmembrane region" description="Helical" evidence="1">
    <location>
        <begin position="102"/>
        <end position="122"/>
    </location>
</feature>
<dbReference type="InterPro" id="IPR055568">
    <property type="entry name" value="DUF7144"/>
</dbReference>
<keyword evidence="1" id="KW-1133">Transmembrane helix</keyword>
<gene>
    <name evidence="3" type="ORF">SAMN05443668_111143</name>
</gene>
<dbReference type="Proteomes" id="UP000184440">
    <property type="component" value="Unassembled WGS sequence"/>
</dbReference>
<dbReference type="STRING" id="134849.SAMN05443668_111143"/>
<organism evidence="3 4">
    <name type="scientific">Cryptosporangium aurantiacum</name>
    <dbReference type="NCBI Taxonomy" id="134849"/>
    <lineage>
        <taxon>Bacteria</taxon>
        <taxon>Bacillati</taxon>
        <taxon>Actinomycetota</taxon>
        <taxon>Actinomycetes</taxon>
        <taxon>Cryptosporangiales</taxon>
        <taxon>Cryptosporangiaceae</taxon>
        <taxon>Cryptosporangium</taxon>
    </lineage>
</organism>
<dbReference type="OrthoDB" id="4482242at2"/>
<keyword evidence="4" id="KW-1185">Reference proteome</keyword>
<feature type="domain" description="DUF7144" evidence="2">
    <location>
        <begin position="30"/>
        <end position="145"/>
    </location>
</feature>